<dbReference type="Gene3D" id="3.40.50.1820">
    <property type="entry name" value="alpha/beta hydrolase"/>
    <property type="match status" value="1"/>
</dbReference>
<keyword evidence="1" id="KW-0472">Membrane</keyword>
<protein>
    <recommendedName>
        <fullName evidence="4">Fungal lipase-like domain-containing protein</fullName>
    </recommendedName>
</protein>
<accession>A0A1L3FGG4</accession>
<keyword evidence="1" id="KW-0812">Transmembrane</keyword>
<reference evidence="2 3" key="1">
    <citation type="submission" date="2016-11" db="EMBL/GenBank/DDBJ databases">
        <title>Complete Genome Sequence of Bradyrhizobium sp. strain J5, an isolated from soybean nodule in Hokkaido.</title>
        <authorList>
            <person name="Kanehara K."/>
        </authorList>
    </citation>
    <scope>NUCLEOTIDE SEQUENCE [LARGE SCALE GENOMIC DNA]</scope>
    <source>
        <strain evidence="2 3">J5</strain>
    </source>
</reference>
<keyword evidence="1" id="KW-1133">Transmembrane helix</keyword>
<organism evidence="2 3">
    <name type="scientific">Bradyrhizobium japonicum</name>
    <dbReference type="NCBI Taxonomy" id="375"/>
    <lineage>
        <taxon>Bacteria</taxon>
        <taxon>Pseudomonadati</taxon>
        <taxon>Pseudomonadota</taxon>
        <taxon>Alphaproteobacteria</taxon>
        <taxon>Hyphomicrobiales</taxon>
        <taxon>Nitrobacteraceae</taxon>
        <taxon>Bradyrhizobium</taxon>
    </lineage>
</organism>
<evidence type="ECO:0000313" key="3">
    <source>
        <dbReference type="Proteomes" id="UP000181962"/>
    </source>
</evidence>
<feature type="transmembrane region" description="Helical" evidence="1">
    <location>
        <begin position="21"/>
        <end position="41"/>
    </location>
</feature>
<evidence type="ECO:0000313" key="2">
    <source>
        <dbReference type="EMBL" id="APG12394.1"/>
    </source>
</evidence>
<evidence type="ECO:0008006" key="4">
    <source>
        <dbReference type="Google" id="ProtNLM"/>
    </source>
</evidence>
<dbReference type="SUPFAM" id="SSF53474">
    <property type="entry name" value="alpha/beta-Hydrolases"/>
    <property type="match status" value="1"/>
</dbReference>
<dbReference type="InterPro" id="IPR029058">
    <property type="entry name" value="AB_hydrolase_fold"/>
</dbReference>
<dbReference type="Pfam" id="PF26363">
    <property type="entry name" value="Phospholipase-like"/>
    <property type="match status" value="1"/>
</dbReference>
<name>A0A1L3FGG4_BRAJP</name>
<proteinExistence type="predicted"/>
<dbReference type="AlphaFoldDB" id="A0A1L3FGG4"/>
<gene>
    <name evidence="2" type="ORF">BKD09_29070</name>
</gene>
<dbReference type="Proteomes" id="UP000181962">
    <property type="component" value="Chromosome"/>
</dbReference>
<dbReference type="EMBL" id="CP017637">
    <property type="protein sequence ID" value="APG12394.1"/>
    <property type="molecule type" value="Genomic_DNA"/>
</dbReference>
<sequence length="467" mass="50720">MFDFKLDAYSINFGASIMGDARIFCFRIAGAAAALAFIGLAQPAAAQFNDTVAFTITDAKGETAVPPGCPRSRLYSVDPRRLINGSLPANDYSCYTSEGDVRGFAAYYAPYAIQAVLSYETITDNVASLTAAIKSSFPALPDRVQNLLVRRGWRFQAPDRCLTQGQCGAEYQPDPRGLSYQIWSRTDARGTCREASIAFRGSVSGLNSWLSNFETYVTAFDSEYSQFQREFSVVLNNVQKLRCRQIVTVGHSLGGGLGQFAALSAPRRRPVAKVVTFNTSPVSGVNLITDKELLNTNATGLTIDRVNQQGEALSFNFFKSRRQTRATVCDPLIRGVEFNASAGGSRVPLLPALERHEMGPLASRLVELSYKDTDPAAIPVKPKLPPVGRGACGDTRYEEEPNVHAPLVASTSGSGRRAFASTGLWSQDVAIYADAADRDGGLVRGTVHRSMAKQYVRRSGRIHLARS</sequence>
<evidence type="ECO:0000256" key="1">
    <source>
        <dbReference type="SAM" id="Phobius"/>
    </source>
</evidence>